<dbReference type="AlphaFoldDB" id="G5A302"/>
<dbReference type="KEGG" id="psoj:PHYSODRAFT_521619"/>
<accession>G5A302</accession>
<feature type="region of interest" description="Disordered" evidence="1">
    <location>
        <begin position="35"/>
        <end position="64"/>
    </location>
</feature>
<proteinExistence type="predicted"/>
<dbReference type="InParanoid" id="G5A302"/>
<evidence type="ECO:0000313" key="2">
    <source>
        <dbReference type="EMBL" id="EGZ10042.1"/>
    </source>
</evidence>
<dbReference type="Proteomes" id="UP000002640">
    <property type="component" value="Unassembled WGS sequence"/>
</dbReference>
<keyword evidence="3" id="KW-1185">Reference proteome</keyword>
<dbReference type="EMBL" id="JH159159">
    <property type="protein sequence ID" value="EGZ10042.1"/>
    <property type="molecule type" value="Genomic_DNA"/>
</dbReference>
<sequence>MCQQWKNRLRDLTKSIYGSRRSLLDTIELRESEMKVRTTTTSNPWSANPLARAADSQEDDPMEEANPINDMLRAIQNTIYAQVEGELSFQLPMEFPVYPDFQTRERLVGAILQGAKRGDMDQAKLTQMLGETKQV</sequence>
<name>G5A302_PHYSP</name>
<dbReference type="GeneID" id="20660425"/>
<gene>
    <name evidence="2" type="ORF">PHYSODRAFT_521619</name>
</gene>
<dbReference type="RefSeq" id="XP_009534903.1">
    <property type="nucleotide sequence ID" value="XM_009536608.1"/>
</dbReference>
<organism evidence="2 3">
    <name type="scientific">Phytophthora sojae (strain P6497)</name>
    <name type="common">Soybean stem and root rot agent</name>
    <name type="synonym">Phytophthora megasperma f. sp. glycines</name>
    <dbReference type="NCBI Taxonomy" id="1094619"/>
    <lineage>
        <taxon>Eukaryota</taxon>
        <taxon>Sar</taxon>
        <taxon>Stramenopiles</taxon>
        <taxon>Oomycota</taxon>
        <taxon>Peronosporomycetes</taxon>
        <taxon>Peronosporales</taxon>
        <taxon>Peronosporaceae</taxon>
        <taxon>Phytophthora</taxon>
    </lineage>
</organism>
<evidence type="ECO:0000256" key="1">
    <source>
        <dbReference type="SAM" id="MobiDB-lite"/>
    </source>
</evidence>
<reference evidence="2 3" key="1">
    <citation type="journal article" date="2006" name="Science">
        <title>Phytophthora genome sequences uncover evolutionary origins and mechanisms of pathogenesis.</title>
        <authorList>
            <person name="Tyler B.M."/>
            <person name="Tripathy S."/>
            <person name="Zhang X."/>
            <person name="Dehal P."/>
            <person name="Jiang R.H."/>
            <person name="Aerts A."/>
            <person name="Arredondo F.D."/>
            <person name="Baxter L."/>
            <person name="Bensasson D."/>
            <person name="Beynon J.L."/>
            <person name="Chapman J."/>
            <person name="Damasceno C.M."/>
            <person name="Dorrance A.E."/>
            <person name="Dou D."/>
            <person name="Dickerman A.W."/>
            <person name="Dubchak I.L."/>
            <person name="Garbelotto M."/>
            <person name="Gijzen M."/>
            <person name="Gordon S.G."/>
            <person name="Govers F."/>
            <person name="Grunwald N.J."/>
            <person name="Huang W."/>
            <person name="Ivors K.L."/>
            <person name="Jones R.W."/>
            <person name="Kamoun S."/>
            <person name="Krampis K."/>
            <person name="Lamour K.H."/>
            <person name="Lee M.K."/>
            <person name="McDonald W.H."/>
            <person name="Medina M."/>
            <person name="Meijer H.J."/>
            <person name="Nordberg E.K."/>
            <person name="Maclean D.J."/>
            <person name="Ospina-Giraldo M.D."/>
            <person name="Morris P.F."/>
            <person name="Phuntumart V."/>
            <person name="Putnam N.H."/>
            <person name="Rash S."/>
            <person name="Rose J.K."/>
            <person name="Sakihama Y."/>
            <person name="Salamov A.A."/>
            <person name="Savidor A."/>
            <person name="Scheuring C.F."/>
            <person name="Smith B.M."/>
            <person name="Sobral B.W."/>
            <person name="Terry A."/>
            <person name="Torto-Alalibo T.A."/>
            <person name="Win J."/>
            <person name="Xu Z."/>
            <person name="Zhang H."/>
            <person name="Grigoriev I.V."/>
            <person name="Rokhsar D.S."/>
            <person name="Boore J.L."/>
        </authorList>
    </citation>
    <scope>NUCLEOTIDE SEQUENCE [LARGE SCALE GENOMIC DNA]</scope>
    <source>
        <strain evidence="2 3">P6497</strain>
    </source>
</reference>
<protein>
    <submittedName>
        <fullName evidence="2">Uncharacterized protein</fullName>
    </submittedName>
</protein>
<evidence type="ECO:0000313" key="3">
    <source>
        <dbReference type="Proteomes" id="UP000002640"/>
    </source>
</evidence>
<feature type="compositionally biased region" description="Polar residues" evidence="1">
    <location>
        <begin position="37"/>
        <end position="46"/>
    </location>
</feature>
<dbReference type="SMR" id="G5A302"/>